<organism evidence="1 2">
    <name type="scientific">Parabacteroides gordonii MS-1 = DSM 23371</name>
    <dbReference type="NCBI Taxonomy" id="1203610"/>
    <lineage>
        <taxon>Bacteria</taxon>
        <taxon>Pseudomonadati</taxon>
        <taxon>Bacteroidota</taxon>
        <taxon>Bacteroidia</taxon>
        <taxon>Bacteroidales</taxon>
        <taxon>Tannerellaceae</taxon>
        <taxon>Parabacteroides</taxon>
    </lineage>
</organism>
<dbReference type="STRING" id="1203610.HMPREF1536_05288"/>
<proteinExistence type="predicted"/>
<evidence type="ECO:0000313" key="2">
    <source>
        <dbReference type="Proteomes" id="UP000033035"/>
    </source>
</evidence>
<accession>A0A0F5IKG8</accession>
<dbReference type="EMBL" id="AQHW01000030">
    <property type="protein sequence ID" value="KKB46054.1"/>
    <property type="molecule type" value="Genomic_DNA"/>
</dbReference>
<sequence>MNFKRSIKMNTRYPANKIETEKNAINFVVSIHATNYV</sequence>
<name>A0A0F5IKG8_9BACT</name>
<comment type="caution">
    <text evidence="1">The sequence shown here is derived from an EMBL/GenBank/DDBJ whole genome shotgun (WGS) entry which is preliminary data.</text>
</comment>
<keyword evidence="2" id="KW-1185">Reference proteome</keyword>
<dbReference type="PATRIC" id="fig|1203610.3.peg.5401"/>
<reference evidence="1 2" key="1">
    <citation type="submission" date="2013-04" db="EMBL/GenBank/DDBJ databases">
        <title>The Genome Sequence of Parabacteroides gordonii DSM 23371.</title>
        <authorList>
            <consortium name="The Broad Institute Genomics Platform"/>
            <person name="Earl A."/>
            <person name="Ward D."/>
            <person name="Feldgarden M."/>
            <person name="Gevers D."/>
            <person name="Martens E."/>
            <person name="Sakamoto M."/>
            <person name="Benno Y."/>
            <person name="Suzuki N."/>
            <person name="Matsunaga N."/>
            <person name="Koshihara K."/>
            <person name="Seki M."/>
            <person name="Komiya H."/>
            <person name="Walker B."/>
            <person name="Young S."/>
            <person name="Zeng Q."/>
            <person name="Gargeya S."/>
            <person name="Fitzgerald M."/>
            <person name="Haas B."/>
            <person name="Abouelleil A."/>
            <person name="Allen A.W."/>
            <person name="Alvarado L."/>
            <person name="Arachchi H.M."/>
            <person name="Berlin A.M."/>
            <person name="Chapman S.B."/>
            <person name="Gainer-Dewar J."/>
            <person name="Goldberg J."/>
            <person name="Griggs A."/>
            <person name="Gujja S."/>
            <person name="Hansen M."/>
            <person name="Howarth C."/>
            <person name="Imamovic A."/>
            <person name="Ireland A."/>
            <person name="Larimer J."/>
            <person name="McCowan C."/>
            <person name="Murphy C."/>
            <person name="Pearson M."/>
            <person name="Poon T.W."/>
            <person name="Priest M."/>
            <person name="Roberts A."/>
            <person name="Saif S."/>
            <person name="Shea T."/>
            <person name="Sisk P."/>
            <person name="Sykes S."/>
            <person name="Wortman J."/>
            <person name="Nusbaum C."/>
            <person name="Birren B."/>
        </authorList>
    </citation>
    <scope>NUCLEOTIDE SEQUENCE [LARGE SCALE GENOMIC DNA]</scope>
    <source>
        <strain evidence="1 2">MS-1</strain>
    </source>
</reference>
<dbReference type="AlphaFoldDB" id="A0A0F5IKG8"/>
<protein>
    <submittedName>
        <fullName evidence="1">Uncharacterized protein</fullName>
    </submittedName>
</protein>
<evidence type="ECO:0000313" key="1">
    <source>
        <dbReference type="EMBL" id="KKB46054.1"/>
    </source>
</evidence>
<dbReference type="HOGENOM" id="CLU_3346849_0_0_10"/>
<gene>
    <name evidence="1" type="ORF">HMPREF1536_05288</name>
</gene>
<dbReference type="Proteomes" id="UP000033035">
    <property type="component" value="Unassembled WGS sequence"/>
</dbReference>